<dbReference type="RefSeq" id="WP_045312752.1">
    <property type="nucleotide sequence ID" value="NZ_JYJG01000118.1"/>
</dbReference>
<accession>A0A0F0GXP8</accession>
<dbReference type="InterPro" id="IPR025159">
    <property type="entry name" value="AbiEi_N"/>
</dbReference>
<dbReference type="EMBL" id="JYJG01000118">
    <property type="protein sequence ID" value="KJK48050.1"/>
    <property type="molecule type" value="Genomic_DNA"/>
</dbReference>
<keyword evidence="3" id="KW-1185">Reference proteome</keyword>
<proteinExistence type="predicted"/>
<evidence type="ECO:0000313" key="2">
    <source>
        <dbReference type="EMBL" id="KJK48050.1"/>
    </source>
</evidence>
<gene>
    <name evidence="2" type="ORF">UK23_18175</name>
</gene>
<evidence type="ECO:0000259" key="1">
    <source>
        <dbReference type="Pfam" id="PF13338"/>
    </source>
</evidence>
<name>A0A0F0GXP8_LENAE</name>
<organism evidence="2 3">
    <name type="scientific">Lentzea aerocolonigenes</name>
    <name type="common">Lechevalieria aerocolonigenes</name>
    <name type="synonym">Saccharothrix aerocolonigenes</name>
    <dbReference type="NCBI Taxonomy" id="68170"/>
    <lineage>
        <taxon>Bacteria</taxon>
        <taxon>Bacillati</taxon>
        <taxon>Actinomycetota</taxon>
        <taxon>Actinomycetes</taxon>
        <taxon>Pseudonocardiales</taxon>
        <taxon>Pseudonocardiaceae</taxon>
        <taxon>Lentzea</taxon>
    </lineage>
</organism>
<dbReference type="Pfam" id="PF13338">
    <property type="entry name" value="AbiEi_4"/>
    <property type="match status" value="1"/>
</dbReference>
<feature type="domain" description="AbiEi antitoxin N-terminal" evidence="1">
    <location>
        <begin position="9"/>
        <end position="44"/>
    </location>
</feature>
<dbReference type="AlphaFoldDB" id="A0A0F0GXP8"/>
<dbReference type="Proteomes" id="UP000033393">
    <property type="component" value="Unassembled WGS sequence"/>
</dbReference>
<comment type="caution">
    <text evidence="2">The sequence shown here is derived from an EMBL/GenBank/DDBJ whole genome shotgun (WGS) entry which is preliminary data.</text>
</comment>
<sequence>MGTLEALPDTFTTRSANEAGLHFRDLYRFRDEGELLELSRGVFRKADAPAPTWPDLLAVSMRAPLAVVCCVSSAEVHDLTDEIPREIQIAVQRGQRPPRIDYPPTEVFRFGATTFHLGLTEVEAAPGETVRIYDPERTVVDLMRLRGRLGEPLALSALRRYLLRRGARPGQVLAFARELGVLGPVRAAVDAVIAE</sequence>
<reference evidence="2 3" key="1">
    <citation type="submission" date="2015-02" db="EMBL/GenBank/DDBJ databases">
        <authorList>
            <person name="Ju K.-S."/>
            <person name="Doroghazi J.R."/>
            <person name="Metcalf W."/>
        </authorList>
    </citation>
    <scope>NUCLEOTIDE SEQUENCE [LARGE SCALE GENOMIC DNA]</scope>
    <source>
        <strain evidence="2 3">NRRL B-16140</strain>
    </source>
</reference>
<evidence type="ECO:0000313" key="3">
    <source>
        <dbReference type="Proteomes" id="UP000033393"/>
    </source>
</evidence>
<protein>
    <recommendedName>
        <fullName evidence="1">AbiEi antitoxin N-terminal domain-containing protein</fullName>
    </recommendedName>
</protein>
<dbReference type="OrthoDB" id="9789781at2"/>
<dbReference type="PATRIC" id="fig|68170.10.peg.4536"/>